<feature type="non-terminal residue" evidence="2">
    <location>
        <position position="1"/>
    </location>
</feature>
<keyword evidence="3" id="KW-1185">Reference proteome</keyword>
<organism evidence="2 3">
    <name type="scientific">Candidatus Acidiferrum panamense</name>
    <dbReference type="NCBI Taxonomy" id="2741543"/>
    <lineage>
        <taxon>Bacteria</taxon>
        <taxon>Pseudomonadati</taxon>
        <taxon>Acidobacteriota</taxon>
        <taxon>Terriglobia</taxon>
        <taxon>Candidatus Acidiferrales</taxon>
        <taxon>Candidatus Acidiferrum</taxon>
    </lineage>
</organism>
<gene>
    <name evidence="2" type="ORF">HRJ53_00100</name>
</gene>
<feature type="domain" description="ARG and Rhodanese-Phosphatase-superfamily-associated" evidence="1">
    <location>
        <begin position="8"/>
        <end position="135"/>
    </location>
</feature>
<accession>A0A7V8NL46</accession>
<dbReference type="InterPro" id="IPR046699">
    <property type="entry name" value="ARPP-1"/>
</dbReference>
<evidence type="ECO:0000313" key="2">
    <source>
        <dbReference type="EMBL" id="MBA0083374.1"/>
    </source>
</evidence>
<dbReference type="EMBL" id="JACDQQ010000009">
    <property type="protein sequence ID" value="MBA0083374.1"/>
    <property type="molecule type" value="Genomic_DNA"/>
</dbReference>
<sequence>LASATAQTVTVSASASSLPLTLKSRPVEEAVRGYIKALQRIPEGGSDVTGLVIAVNGEINSADMYSSPELFAAMWPKLLKASAVEAVRLKRKEPSPTVQAAAAADFLQAAEKGAESSIKVDGRITLVRRENEEEITTESRDPHGWIHRSVIKR</sequence>
<protein>
    <recommendedName>
        <fullName evidence="1">ARG and Rhodanese-Phosphatase-superfamily-associated domain-containing protein</fullName>
    </recommendedName>
</protein>
<reference evidence="2" key="1">
    <citation type="submission" date="2020-06" db="EMBL/GenBank/DDBJ databases">
        <title>Legume-microbial interactions unlock mineral nutrients during tropical forest succession.</title>
        <authorList>
            <person name="Epihov D.Z."/>
        </authorList>
    </citation>
    <scope>NUCLEOTIDE SEQUENCE [LARGE SCALE GENOMIC DNA]</scope>
    <source>
        <strain evidence="2">Pan2503</strain>
    </source>
</reference>
<proteinExistence type="predicted"/>
<dbReference type="AlphaFoldDB" id="A0A7V8NL46"/>
<name>A0A7V8NL46_9BACT</name>
<dbReference type="Proteomes" id="UP000567293">
    <property type="component" value="Unassembled WGS sequence"/>
</dbReference>
<comment type="caution">
    <text evidence="2">The sequence shown here is derived from an EMBL/GenBank/DDBJ whole genome shotgun (WGS) entry which is preliminary data.</text>
</comment>
<evidence type="ECO:0000259" key="1">
    <source>
        <dbReference type="Pfam" id="PF20208"/>
    </source>
</evidence>
<evidence type="ECO:0000313" key="3">
    <source>
        <dbReference type="Proteomes" id="UP000567293"/>
    </source>
</evidence>
<dbReference type="Pfam" id="PF20208">
    <property type="entry name" value="ARPP-1"/>
    <property type="match status" value="1"/>
</dbReference>